<feature type="region of interest" description="Disordered" evidence="1">
    <location>
        <begin position="30"/>
        <end position="49"/>
    </location>
</feature>
<dbReference type="AlphaFoldDB" id="A0A0B7C3M9"/>
<proteinExistence type="predicted"/>
<evidence type="ECO:0000313" key="2">
    <source>
        <dbReference type="EMBL" id="CEL00069.1"/>
    </source>
</evidence>
<gene>
    <name evidence="2" type="primary">ORF222778</name>
</gene>
<dbReference type="EMBL" id="HACG01053198">
    <property type="protein sequence ID" value="CEL00069.1"/>
    <property type="molecule type" value="Transcribed_RNA"/>
</dbReference>
<organism evidence="2">
    <name type="scientific">Arion vulgaris</name>
    <dbReference type="NCBI Taxonomy" id="1028688"/>
    <lineage>
        <taxon>Eukaryota</taxon>
        <taxon>Metazoa</taxon>
        <taxon>Spiralia</taxon>
        <taxon>Lophotrochozoa</taxon>
        <taxon>Mollusca</taxon>
        <taxon>Gastropoda</taxon>
        <taxon>Heterobranchia</taxon>
        <taxon>Euthyneura</taxon>
        <taxon>Panpulmonata</taxon>
        <taxon>Eupulmonata</taxon>
        <taxon>Stylommatophora</taxon>
        <taxon>Helicina</taxon>
        <taxon>Arionoidea</taxon>
        <taxon>Arionidae</taxon>
        <taxon>Arion</taxon>
    </lineage>
</organism>
<evidence type="ECO:0000256" key="1">
    <source>
        <dbReference type="SAM" id="MobiDB-lite"/>
    </source>
</evidence>
<protein>
    <submittedName>
        <fullName evidence="2">Uncharacterized protein</fullName>
    </submittedName>
</protein>
<sequence length="89" mass="9640">VLSLKTSSRGFDHLKVHSFRSRGYKNTVVRSFGRGSRGGKRGRPPFLHAGRSIGISPSSSCEGEFSNPLLSSDWTQATTVVRLGILPPV</sequence>
<reference evidence="2" key="1">
    <citation type="submission" date="2014-12" db="EMBL/GenBank/DDBJ databases">
        <title>Insight into the proteome of Arion vulgaris.</title>
        <authorList>
            <person name="Aradska J."/>
            <person name="Bulat T."/>
            <person name="Smidak R."/>
            <person name="Sarate P."/>
            <person name="Gangsoo J."/>
            <person name="Sialana F."/>
            <person name="Bilban M."/>
            <person name="Lubec G."/>
        </authorList>
    </citation>
    <scope>NUCLEOTIDE SEQUENCE</scope>
    <source>
        <tissue evidence="2">Skin</tissue>
    </source>
</reference>
<accession>A0A0B7C3M9</accession>
<name>A0A0B7C3M9_9EUPU</name>
<feature type="non-terminal residue" evidence="2">
    <location>
        <position position="1"/>
    </location>
</feature>
<feature type="non-terminal residue" evidence="2">
    <location>
        <position position="89"/>
    </location>
</feature>